<dbReference type="Proteomes" id="UP000070121">
    <property type="component" value="Unassembled WGS sequence"/>
</dbReference>
<dbReference type="AlphaFoldDB" id="A0A135UMS3"/>
<accession>A0A135UMS3</accession>
<keyword evidence="3" id="KW-1185">Reference proteome</keyword>
<organism evidence="2 3">
    <name type="scientific">Colletotrichum salicis</name>
    <dbReference type="NCBI Taxonomy" id="1209931"/>
    <lineage>
        <taxon>Eukaryota</taxon>
        <taxon>Fungi</taxon>
        <taxon>Dikarya</taxon>
        <taxon>Ascomycota</taxon>
        <taxon>Pezizomycotina</taxon>
        <taxon>Sordariomycetes</taxon>
        <taxon>Hypocreomycetidae</taxon>
        <taxon>Glomerellales</taxon>
        <taxon>Glomerellaceae</taxon>
        <taxon>Colletotrichum</taxon>
        <taxon>Colletotrichum acutatum species complex</taxon>
    </lineage>
</organism>
<name>A0A135UMS3_9PEZI</name>
<protein>
    <submittedName>
        <fullName evidence="2">Uncharacterized protein</fullName>
    </submittedName>
</protein>
<feature type="compositionally biased region" description="Basic and acidic residues" evidence="1">
    <location>
        <begin position="24"/>
        <end position="43"/>
    </location>
</feature>
<comment type="caution">
    <text evidence="2">The sequence shown here is derived from an EMBL/GenBank/DDBJ whole genome shotgun (WGS) entry which is preliminary data.</text>
</comment>
<proteinExistence type="predicted"/>
<evidence type="ECO:0000313" key="3">
    <source>
        <dbReference type="Proteomes" id="UP000070121"/>
    </source>
</evidence>
<evidence type="ECO:0000256" key="1">
    <source>
        <dbReference type="SAM" id="MobiDB-lite"/>
    </source>
</evidence>
<sequence length="79" mass="8636">MWKLEEEMPAASSQQQATSSMGNVERKDEERRPTRRRGIEVKMKGGSNVVDEPLGPSGPDVTVPAIAIGNATGVDERWI</sequence>
<gene>
    <name evidence="2" type="ORF">CSAL01_13303</name>
</gene>
<feature type="region of interest" description="Disordered" evidence="1">
    <location>
        <begin position="1"/>
        <end position="63"/>
    </location>
</feature>
<dbReference type="EMBL" id="JFFI01001257">
    <property type="protein sequence ID" value="KXH61701.1"/>
    <property type="molecule type" value="Genomic_DNA"/>
</dbReference>
<feature type="compositionally biased region" description="Low complexity" evidence="1">
    <location>
        <begin position="10"/>
        <end position="20"/>
    </location>
</feature>
<reference evidence="2 3" key="1">
    <citation type="submission" date="2014-02" db="EMBL/GenBank/DDBJ databases">
        <title>The genome sequence of Colletotrichum salicis CBS 607.94.</title>
        <authorList>
            <person name="Baroncelli R."/>
            <person name="Thon M.R."/>
        </authorList>
    </citation>
    <scope>NUCLEOTIDE SEQUENCE [LARGE SCALE GENOMIC DNA]</scope>
    <source>
        <strain evidence="2 3">CBS 607.94</strain>
    </source>
</reference>
<evidence type="ECO:0000313" key="2">
    <source>
        <dbReference type="EMBL" id="KXH61701.1"/>
    </source>
</evidence>